<sequence length="324" mass="36545">MERSSASKNIRNSNSDMEPQAKKAKTDNTVSLTEETKEGADDEQRQPSWLPKGCSVVRVPVLGKEGLKKLFAFPATLVYDNLACLLGLKLNPWTADSTSGCESQPCHGGCLEVESNALVDLQITDQMCCAYVYFCRMGFVEGIFTDLSEFLLRLAAPDELMQRYQLDVGKSNIKFAVRSYIQSLGRHDYGQHTDVVGFFAEWIWPIDRVPFDAILIPLTDRPPYPSKKFVRLHQTPEQTEALQKRLQREVWKLDAVQNAMQSGRGRNSDTIESLRHYVIGLMMEERLPYYNIPILEAVGEPKQEDEEEAGDGTTVSNARKNEDG</sequence>
<reference evidence="2" key="1">
    <citation type="submission" date="2020-06" db="EMBL/GenBank/DDBJ databases">
        <authorList>
            <consortium name="Plant Systems Biology data submission"/>
        </authorList>
    </citation>
    <scope>NUCLEOTIDE SEQUENCE</scope>
    <source>
        <strain evidence="2">D6</strain>
    </source>
</reference>
<keyword evidence="3" id="KW-1185">Reference proteome</keyword>
<name>A0A9N8HE33_9STRA</name>
<dbReference type="EMBL" id="CAICTM010000492">
    <property type="protein sequence ID" value="CAB9511613.1"/>
    <property type="molecule type" value="Genomic_DNA"/>
</dbReference>
<organism evidence="2 3">
    <name type="scientific">Seminavis robusta</name>
    <dbReference type="NCBI Taxonomy" id="568900"/>
    <lineage>
        <taxon>Eukaryota</taxon>
        <taxon>Sar</taxon>
        <taxon>Stramenopiles</taxon>
        <taxon>Ochrophyta</taxon>
        <taxon>Bacillariophyta</taxon>
        <taxon>Bacillariophyceae</taxon>
        <taxon>Bacillariophycidae</taxon>
        <taxon>Naviculales</taxon>
        <taxon>Naviculaceae</taxon>
        <taxon>Seminavis</taxon>
    </lineage>
</organism>
<evidence type="ECO:0000256" key="1">
    <source>
        <dbReference type="SAM" id="MobiDB-lite"/>
    </source>
</evidence>
<feature type="compositionally biased region" description="Polar residues" evidence="1">
    <location>
        <begin position="1"/>
        <end position="17"/>
    </location>
</feature>
<accession>A0A9N8HE33</accession>
<feature type="compositionally biased region" description="Basic and acidic residues" evidence="1">
    <location>
        <begin position="34"/>
        <end position="45"/>
    </location>
</feature>
<dbReference type="Proteomes" id="UP001153069">
    <property type="component" value="Unassembled WGS sequence"/>
</dbReference>
<evidence type="ECO:0000313" key="2">
    <source>
        <dbReference type="EMBL" id="CAB9511613.1"/>
    </source>
</evidence>
<proteinExistence type="predicted"/>
<comment type="caution">
    <text evidence="2">The sequence shown here is derived from an EMBL/GenBank/DDBJ whole genome shotgun (WGS) entry which is preliminary data.</text>
</comment>
<feature type="region of interest" description="Disordered" evidence="1">
    <location>
        <begin position="300"/>
        <end position="324"/>
    </location>
</feature>
<dbReference type="AlphaFoldDB" id="A0A9N8HE33"/>
<gene>
    <name evidence="2" type="ORF">SEMRO_493_G154090.1</name>
</gene>
<protein>
    <submittedName>
        <fullName evidence="2">Uncharacterized protein</fullName>
    </submittedName>
</protein>
<feature type="region of interest" description="Disordered" evidence="1">
    <location>
        <begin position="1"/>
        <end position="48"/>
    </location>
</feature>
<evidence type="ECO:0000313" key="3">
    <source>
        <dbReference type="Proteomes" id="UP001153069"/>
    </source>
</evidence>